<feature type="domain" description="Polynucleotide kinase-phosphatase ligase" evidence="2">
    <location>
        <begin position="457"/>
        <end position="830"/>
    </location>
</feature>
<evidence type="ECO:0000259" key="2">
    <source>
        <dbReference type="Pfam" id="PF16542"/>
    </source>
</evidence>
<dbReference type="InterPro" id="IPR050126">
    <property type="entry name" value="Ap4A_hydrolase"/>
</dbReference>
<dbReference type="InterPro" id="IPR032380">
    <property type="entry name" value="PNKP_ligase_dom"/>
</dbReference>
<keyword evidence="4" id="KW-1185">Reference proteome</keyword>
<dbReference type="Pfam" id="PF16542">
    <property type="entry name" value="PNKP_ligase"/>
    <property type="match status" value="1"/>
</dbReference>
<dbReference type="InterPro" id="IPR029052">
    <property type="entry name" value="Metallo-depent_PP-like"/>
</dbReference>
<reference evidence="3" key="1">
    <citation type="submission" date="2022-10" db="EMBL/GenBank/DDBJ databases">
        <title>The WGS of Solirubrobacter ginsenosidimutans DSM 21036.</title>
        <authorList>
            <person name="Jiang Z."/>
        </authorList>
    </citation>
    <scope>NUCLEOTIDE SEQUENCE</scope>
    <source>
        <strain evidence="3">DSM 21036</strain>
    </source>
</reference>
<evidence type="ECO:0000313" key="4">
    <source>
        <dbReference type="Proteomes" id="UP001149140"/>
    </source>
</evidence>
<dbReference type="InterPro" id="IPR004843">
    <property type="entry name" value="Calcineurin-like_PHP"/>
</dbReference>
<sequence>MRIELPDPCLVVLVGASGSGKSTFAATHFLATETISSDFCRGLVADDPNDQDATEDAFAVLHEIAGRRLRRGRLTVVDATNVQREARAALLAVARAHDLFAIAVVLDLPEEVCLARNALRPDRGFGAHVVRRQRSSLKRSLRHLQRDGFRRAFVLRSVEEVADVEIVRAPMWTDRRAETGPFDVIGDVHGCHEELMALLDSLGYVDGVHPLGRRAVFVGDLVDRGPGVVGALRQVMEMVAAGSAFCVPGNHDVKLSRKLAGRDVQITHGLAESLEQLASEPEEFRDAVGAFLHGLVSHLVLDGGRLVVAHAGMPERYQGRGSRRIREFALFGETTGETDEFGLPVRGAWANDYRGAATVVYGHTPVNEPEWVNNTINIDTGCVFGGKLTALRWPERDLISVPAVREHYAPARPFLDVPAADDRPPYLLDVADVSGKRIVSTRLARQVTVREENAAGALEVMSRFAIDPRWLVYLPPTMAPTATSAREDVLEYPAEAFAEFRSEGIARVVCEEKHMGSRAIAVVCRDEDVARARFGVTDGGAGAVYSRTGRAFFDDVDPLLDRLRAAVSRAGLWEALDTGWLVLDCEILPWSAKAKDLIERQYAAVGAAAGAGLSASVAVLETALARGLDVAPLLASTRDRLSRVGAYRAAYERYNWPVAGVDDLRVAPFHVLAAESGVFTGRDHGWHLEHCDALVEADPAWIRRTERRVVEVTDPSSEAAATTWWEELTAAGGEGMVVKPYDFTVRGRRGLVQPGIKVRGREYLRIIYGPEYDAPSQLPRLRSRGLGRKRSMASREFALGVEALERFVRREPLYRVHECVFAVLALESEPVDPRL</sequence>
<evidence type="ECO:0000313" key="3">
    <source>
        <dbReference type="EMBL" id="MDA0159630.1"/>
    </source>
</evidence>
<accession>A0A9X3RYH3</accession>
<dbReference type="SUPFAM" id="SSF56091">
    <property type="entry name" value="DNA ligase/mRNA capping enzyme, catalytic domain"/>
    <property type="match status" value="1"/>
</dbReference>
<dbReference type="PANTHER" id="PTHR42850:SF7">
    <property type="entry name" value="BIS(5'-NUCLEOSYL)-TETRAPHOSPHATASE PRPE [ASYMMETRICAL]"/>
    <property type="match status" value="1"/>
</dbReference>
<dbReference type="InterPro" id="IPR027417">
    <property type="entry name" value="P-loop_NTPase"/>
</dbReference>
<name>A0A9X3RYH3_9ACTN</name>
<keyword evidence="3" id="KW-0418">Kinase</keyword>
<feature type="domain" description="Calcineurin-like phosphoesterase" evidence="1">
    <location>
        <begin position="181"/>
        <end position="366"/>
    </location>
</feature>
<dbReference type="Pfam" id="PF00149">
    <property type="entry name" value="Metallophos"/>
    <property type="match status" value="1"/>
</dbReference>
<dbReference type="Pfam" id="PF13671">
    <property type="entry name" value="AAA_33"/>
    <property type="match status" value="1"/>
</dbReference>
<dbReference type="GO" id="GO:0016791">
    <property type="term" value="F:phosphatase activity"/>
    <property type="evidence" value="ECO:0007669"/>
    <property type="project" value="TreeGrafter"/>
</dbReference>
<dbReference type="GO" id="GO:0016301">
    <property type="term" value="F:kinase activity"/>
    <property type="evidence" value="ECO:0007669"/>
    <property type="project" value="UniProtKB-KW"/>
</dbReference>
<dbReference type="EMBL" id="JAPDOD010000003">
    <property type="protein sequence ID" value="MDA0159630.1"/>
    <property type="molecule type" value="Genomic_DNA"/>
</dbReference>
<gene>
    <name evidence="3" type="ORF">OM076_05105</name>
</gene>
<protein>
    <submittedName>
        <fullName evidence="3">Polynucleotide kinase-phosphatase</fullName>
    </submittedName>
</protein>
<dbReference type="Gene3D" id="3.40.50.300">
    <property type="entry name" value="P-loop containing nucleotide triphosphate hydrolases"/>
    <property type="match status" value="1"/>
</dbReference>
<dbReference type="SUPFAM" id="SSF56300">
    <property type="entry name" value="Metallo-dependent phosphatases"/>
    <property type="match status" value="1"/>
</dbReference>
<proteinExistence type="predicted"/>
<dbReference type="Proteomes" id="UP001149140">
    <property type="component" value="Unassembled WGS sequence"/>
</dbReference>
<dbReference type="RefSeq" id="WP_270038389.1">
    <property type="nucleotide sequence ID" value="NZ_JAPDOD010000003.1"/>
</dbReference>
<dbReference type="SUPFAM" id="SSF52540">
    <property type="entry name" value="P-loop containing nucleoside triphosphate hydrolases"/>
    <property type="match status" value="1"/>
</dbReference>
<dbReference type="PANTHER" id="PTHR42850">
    <property type="entry name" value="METALLOPHOSPHOESTERASE"/>
    <property type="match status" value="1"/>
</dbReference>
<dbReference type="NCBIfam" id="TIGR04075">
    <property type="entry name" value="bacter_Pnkp"/>
    <property type="match status" value="1"/>
</dbReference>
<dbReference type="Gene3D" id="3.30.470.30">
    <property type="entry name" value="DNA ligase/mRNA capping enzyme"/>
    <property type="match status" value="2"/>
</dbReference>
<dbReference type="Gene3D" id="3.60.21.10">
    <property type="match status" value="1"/>
</dbReference>
<evidence type="ECO:0000259" key="1">
    <source>
        <dbReference type="Pfam" id="PF00149"/>
    </source>
</evidence>
<organism evidence="3 4">
    <name type="scientific">Solirubrobacter ginsenosidimutans</name>
    <dbReference type="NCBI Taxonomy" id="490573"/>
    <lineage>
        <taxon>Bacteria</taxon>
        <taxon>Bacillati</taxon>
        <taxon>Actinomycetota</taxon>
        <taxon>Thermoleophilia</taxon>
        <taxon>Solirubrobacterales</taxon>
        <taxon>Solirubrobacteraceae</taxon>
        <taxon>Solirubrobacter</taxon>
    </lineage>
</organism>
<dbReference type="GO" id="GO:0005737">
    <property type="term" value="C:cytoplasm"/>
    <property type="evidence" value="ECO:0007669"/>
    <property type="project" value="TreeGrafter"/>
</dbReference>
<keyword evidence="3" id="KW-0808">Transferase</keyword>
<comment type="caution">
    <text evidence="3">The sequence shown here is derived from an EMBL/GenBank/DDBJ whole genome shotgun (WGS) entry which is preliminary data.</text>
</comment>
<dbReference type="InterPro" id="IPR024028">
    <property type="entry name" value="PNKP_bac"/>
</dbReference>
<dbReference type="InterPro" id="IPR041780">
    <property type="entry name" value="MPP_PrpE-like"/>
</dbReference>
<dbReference type="CDD" id="cd07423">
    <property type="entry name" value="MPP_Prp_like"/>
    <property type="match status" value="1"/>
</dbReference>
<dbReference type="AlphaFoldDB" id="A0A9X3RYH3"/>